<keyword evidence="3" id="KW-1185">Reference proteome</keyword>
<feature type="domain" description="Bacterial bifunctional deaminase-reductase C-terminal" evidence="1">
    <location>
        <begin position="9"/>
        <end position="199"/>
    </location>
</feature>
<dbReference type="GO" id="GO:0009231">
    <property type="term" value="P:riboflavin biosynthetic process"/>
    <property type="evidence" value="ECO:0007669"/>
    <property type="project" value="InterPro"/>
</dbReference>
<evidence type="ECO:0000259" key="1">
    <source>
        <dbReference type="Pfam" id="PF01872"/>
    </source>
</evidence>
<dbReference type="PANTHER" id="PTHR38011:SF12">
    <property type="entry name" value="BIFUNCTIONAL DEAMINASE-REDUCTASE DOMAIN PROTEIN"/>
    <property type="match status" value="1"/>
</dbReference>
<dbReference type="Pfam" id="PF01872">
    <property type="entry name" value="RibD_C"/>
    <property type="match status" value="1"/>
</dbReference>
<dbReference type="PANTHER" id="PTHR38011">
    <property type="entry name" value="DIHYDROFOLATE REDUCTASE FAMILY PROTEIN (AFU_ORTHOLOGUE AFUA_8G06820)"/>
    <property type="match status" value="1"/>
</dbReference>
<evidence type="ECO:0000313" key="3">
    <source>
        <dbReference type="Proteomes" id="UP001178281"/>
    </source>
</evidence>
<organism evidence="2 3">
    <name type="scientific">Tsukamurella strandjordii</name>
    <dbReference type="NCBI Taxonomy" id="147577"/>
    <lineage>
        <taxon>Bacteria</taxon>
        <taxon>Bacillati</taxon>
        <taxon>Actinomycetota</taxon>
        <taxon>Actinomycetes</taxon>
        <taxon>Mycobacteriales</taxon>
        <taxon>Tsukamurellaceae</taxon>
        <taxon>Tsukamurella</taxon>
    </lineage>
</organism>
<dbReference type="InterPro" id="IPR002734">
    <property type="entry name" value="RibDG_C"/>
</dbReference>
<sequence>MTGQVRVHNFSISLDGFGAGEGQTQEAPFGHAGGSLLNWFFGTRMGAAIHGLEPAALGVDDAFASAWGDGIGAEIMGRNKFGPQRGPWEDESWRGWWGEETPFKTPVFVLTHHPRPSIEMGDGTVFHFLDATPAEALAQAREAADGLDVRIGGGVATVREFLAADLIDHMHLVEVPIVLGRGERLWDGLEGVQERFTVESVASPMSGVVHRSFSRLPR</sequence>
<dbReference type="SUPFAM" id="SSF53597">
    <property type="entry name" value="Dihydrofolate reductase-like"/>
    <property type="match status" value="1"/>
</dbReference>
<evidence type="ECO:0000313" key="2">
    <source>
        <dbReference type="EMBL" id="MDP0396387.1"/>
    </source>
</evidence>
<dbReference type="Proteomes" id="UP001178281">
    <property type="component" value="Unassembled WGS sequence"/>
</dbReference>
<protein>
    <submittedName>
        <fullName evidence="2">Dihydrofolate reductase family protein</fullName>
    </submittedName>
</protein>
<comment type="caution">
    <text evidence="2">The sequence shown here is derived from an EMBL/GenBank/DDBJ whole genome shotgun (WGS) entry which is preliminary data.</text>
</comment>
<dbReference type="Gene3D" id="3.40.430.10">
    <property type="entry name" value="Dihydrofolate Reductase, subunit A"/>
    <property type="match status" value="1"/>
</dbReference>
<dbReference type="AlphaFoldDB" id="A0AA90N9C3"/>
<dbReference type="InterPro" id="IPR024072">
    <property type="entry name" value="DHFR-like_dom_sf"/>
</dbReference>
<reference evidence="2" key="1">
    <citation type="submission" date="2023-08" db="EMBL/GenBank/DDBJ databases">
        <title>The draft genome of Tsukamurella strandjordii strain 050030.</title>
        <authorList>
            <person name="Zhao F."/>
            <person name="Feng Y."/>
            <person name="Zong Z."/>
        </authorList>
    </citation>
    <scope>NUCLEOTIDE SEQUENCE</scope>
    <source>
        <strain evidence="2">050030</strain>
    </source>
</reference>
<proteinExistence type="predicted"/>
<accession>A0AA90N9C3</accession>
<dbReference type="InterPro" id="IPR050765">
    <property type="entry name" value="Riboflavin_Biosynth_HTPR"/>
</dbReference>
<dbReference type="GO" id="GO:0008703">
    <property type="term" value="F:5-amino-6-(5-phosphoribosylamino)uracil reductase activity"/>
    <property type="evidence" value="ECO:0007669"/>
    <property type="project" value="InterPro"/>
</dbReference>
<dbReference type="RefSeq" id="WP_305109958.1">
    <property type="nucleotide sequence ID" value="NZ_JAUTIX010000001.1"/>
</dbReference>
<gene>
    <name evidence="2" type="ORF">Q7X28_00475</name>
</gene>
<dbReference type="EMBL" id="JAUTIX010000001">
    <property type="protein sequence ID" value="MDP0396387.1"/>
    <property type="molecule type" value="Genomic_DNA"/>
</dbReference>
<name>A0AA90N9C3_9ACTN</name>